<organism evidence="1 2">
    <name type="scientific">Rhizobium tropici</name>
    <dbReference type="NCBI Taxonomy" id="398"/>
    <lineage>
        <taxon>Bacteria</taxon>
        <taxon>Pseudomonadati</taxon>
        <taxon>Pseudomonadota</taxon>
        <taxon>Alphaproteobacteria</taxon>
        <taxon>Hyphomicrobiales</taxon>
        <taxon>Rhizobiaceae</taxon>
        <taxon>Rhizobium/Agrobacterium group</taxon>
        <taxon>Rhizobium</taxon>
    </lineage>
</organism>
<sequence>MARQARADAFGRRLVVWPFVALRERQSSTQSVISPLDFFLLGRWKNGHDFVDRARHAGCFR</sequence>
<dbReference type="AlphaFoldDB" id="A0A329YDM8"/>
<protein>
    <submittedName>
        <fullName evidence="1">Uncharacterized protein</fullName>
    </submittedName>
</protein>
<comment type="caution">
    <text evidence="1">The sequence shown here is derived from an EMBL/GenBank/DDBJ whole genome shotgun (WGS) entry which is preliminary data.</text>
</comment>
<evidence type="ECO:0000313" key="1">
    <source>
        <dbReference type="EMBL" id="RAX41323.1"/>
    </source>
</evidence>
<name>A0A329YDM8_RHITR</name>
<evidence type="ECO:0000313" key="2">
    <source>
        <dbReference type="Proteomes" id="UP000251205"/>
    </source>
</evidence>
<reference evidence="1 2" key="1">
    <citation type="submission" date="2018-06" db="EMBL/GenBank/DDBJ databases">
        <title>Whole Genome Sequence of an efficient microsymbiont, Rhizobium tropici.</title>
        <authorList>
            <person name="Srinivasan R."/>
            <person name="Singh H.V."/>
            <person name="Srivastava R."/>
            <person name="Kumari B."/>
            <person name="Radhakrishna A."/>
        </authorList>
    </citation>
    <scope>NUCLEOTIDE SEQUENCE [LARGE SCALE GENOMIC DNA]</scope>
    <source>
        <strain evidence="1 2">IGFRI Rhizo-19</strain>
    </source>
</reference>
<dbReference type="Proteomes" id="UP000251205">
    <property type="component" value="Unassembled WGS sequence"/>
</dbReference>
<gene>
    <name evidence="1" type="ORF">DQ393_12260</name>
</gene>
<proteinExistence type="predicted"/>
<accession>A0A329YDM8</accession>
<dbReference type="EMBL" id="QMKK01000030">
    <property type="protein sequence ID" value="RAX41323.1"/>
    <property type="molecule type" value="Genomic_DNA"/>
</dbReference>